<dbReference type="EMBL" id="APVH01000049">
    <property type="protein sequence ID" value="EPX76472.1"/>
    <property type="molecule type" value="Genomic_DNA"/>
</dbReference>
<name>S9Q8Z4_9RHOB</name>
<dbReference type="InterPro" id="IPR036388">
    <property type="entry name" value="WH-like_DNA-bd_sf"/>
</dbReference>
<proteinExistence type="predicted"/>
<evidence type="ECO:0000313" key="3">
    <source>
        <dbReference type="EMBL" id="EPX76472.1"/>
    </source>
</evidence>
<sequence length="320" mass="34875">MSEEAVSNTVEEIRYASRNLVRELGFMGGDFAGTPLSPLTVHALIEIDAVELTGRDLAKRLRLGKSRISRLLNKLTEAGFVIAQTAGDGRAKCLTLTDRGKQRVATIHAFARAQVSDALAQLGPTQQQAVVEGLTLYARALAGRADHAAAASSVEIVRGYQTGLIARITEMHARYYSRASGFGQQFESVVAGGLAEFCSRRDSPKDAIWAAMLRQQVVGSIAIDGVDLGEGVAHLRWFIVDDGLRGAGAGRGLLRAAIEFVDEQEFSETHLWTFSGLNAARHLYEAHGFTLEEERAGTQWGEKVTEQLFVRQQKLRHEGV</sequence>
<dbReference type="Pfam" id="PF00583">
    <property type="entry name" value="Acetyltransf_1"/>
    <property type="match status" value="1"/>
</dbReference>
<dbReference type="AlphaFoldDB" id="S9Q8Z4"/>
<accession>S9Q8Z4</accession>
<evidence type="ECO:0000259" key="2">
    <source>
        <dbReference type="PROSITE" id="PS51186"/>
    </source>
</evidence>
<dbReference type="RefSeq" id="WP_020041070.1">
    <property type="nucleotide sequence ID" value="NZ_KE557283.1"/>
</dbReference>
<organism evidence="3 4">
    <name type="scientific">Salipiger mucosus DSM 16094</name>
    <dbReference type="NCBI Taxonomy" id="1123237"/>
    <lineage>
        <taxon>Bacteria</taxon>
        <taxon>Pseudomonadati</taxon>
        <taxon>Pseudomonadota</taxon>
        <taxon>Alphaproteobacteria</taxon>
        <taxon>Rhodobacterales</taxon>
        <taxon>Roseobacteraceae</taxon>
        <taxon>Salipiger</taxon>
    </lineage>
</organism>
<dbReference type="InterPro" id="IPR050769">
    <property type="entry name" value="NAT_camello-type"/>
</dbReference>
<dbReference type="PANTHER" id="PTHR13947">
    <property type="entry name" value="GNAT FAMILY N-ACETYLTRANSFERASE"/>
    <property type="match status" value="1"/>
</dbReference>
<dbReference type="eggNOG" id="COG1846">
    <property type="taxonomic scope" value="Bacteria"/>
</dbReference>
<comment type="caution">
    <text evidence="3">The sequence shown here is derived from an EMBL/GenBank/DDBJ whole genome shotgun (WGS) entry which is preliminary data.</text>
</comment>
<dbReference type="GO" id="GO:0003700">
    <property type="term" value="F:DNA-binding transcription factor activity"/>
    <property type="evidence" value="ECO:0007669"/>
    <property type="project" value="InterPro"/>
</dbReference>
<keyword evidence="1" id="KW-0808">Transferase</keyword>
<dbReference type="InterPro" id="IPR011991">
    <property type="entry name" value="ArsR-like_HTH"/>
</dbReference>
<gene>
    <name evidence="3" type="ORF">Salmuc_00358</name>
</gene>
<dbReference type="InterPro" id="IPR000835">
    <property type="entry name" value="HTH_MarR-typ"/>
</dbReference>
<dbReference type="InterPro" id="IPR000182">
    <property type="entry name" value="GNAT_dom"/>
</dbReference>
<reference evidence="4" key="1">
    <citation type="journal article" date="2014" name="Stand. Genomic Sci.">
        <title>Genome sequence of the exopolysaccharide-producing Salipiger mucosus type strain (DSM 16094(T)), a moderately halophilic member of the Roseobacter clade.</title>
        <authorList>
            <person name="Riedel T."/>
            <person name="Spring S."/>
            <person name="Fiebig A."/>
            <person name="Petersen J."/>
            <person name="Kyrpides N.C."/>
            <person name="Goker M."/>
            <person name="Klenk H.P."/>
        </authorList>
    </citation>
    <scope>NUCLEOTIDE SEQUENCE [LARGE SCALE GENOMIC DNA]</scope>
    <source>
        <strain evidence="4">DSM 16094</strain>
    </source>
</reference>
<dbReference type="SUPFAM" id="SSF46785">
    <property type="entry name" value="Winged helix' DNA-binding domain"/>
    <property type="match status" value="1"/>
</dbReference>
<dbReference type="Proteomes" id="UP000015347">
    <property type="component" value="Unassembled WGS sequence"/>
</dbReference>
<evidence type="ECO:0000313" key="4">
    <source>
        <dbReference type="Proteomes" id="UP000015347"/>
    </source>
</evidence>
<dbReference type="CDD" id="cd00090">
    <property type="entry name" value="HTH_ARSR"/>
    <property type="match status" value="1"/>
</dbReference>
<feature type="domain" description="N-acetyltransferase" evidence="2">
    <location>
        <begin position="155"/>
        <end position="311"/>
    </location>
</feature>
<dbReference type="GO" id="GO:0008080">
    <property type="term" value="F:N-acetyltransferase activity"/>
    <property type="evidence" value="ECO:0007669"/>
    <property type="project" value="InterPro"/>
</dbReference>
<dbReference type="SUPFAM" id="SSF55729">
    <property type="entry name" value="Acyl-CoA N-acyltransferases (Nat)"/>
    <property type="match status" value="1"/>
</dbReference>
<dbReference type="SMART" id="SM00347">
    <property type="entry name" value="HTH_MARR"/>
    <property type="match status" value="1"/>
</dbReference>
<dbReference type="Pfam" id="PF12802">
    <property type="entry name" value="MarR_2"/>
    <property type="match status" value="1"/>
</dbReference>
<evidence type="ECO:0000256" key="1">
    <source>
        <dbReference type="ARBA" id="ARBA00022679"/>
    </source>
</evidence>
<dbReference type="InterPro" id="IPR036390">
    <property type="entry name" value="WH_DNA-bd_sf"/>
</dbReference>
<dbReference type="Gene3D" id="1.10.10.10">
    <property type="entry name" value="Winged helix-like DNA-binding domain superfamily/Winged helix DNA-binding domain"/>
    <property type="match status" value="1"/>
</dbReference>
<protein>
    <recommendedName>
        <fullName evidence="2">N-acetyltransferase domain-containing protein</fullName>
    </recommendedName>
</protein>
<keyword evidence="4" id="KW-1185">Reference proteome</keyword>
<dbReference type="HOGENOM" id="CLU_065219_0_1_5"/>
<dbReference type="PROSITE" id="PS51186">
    <property type="entry name" value="GNAT"/>
    <property type="match status" value="1"/>
</dbReference>
<dbReference type="PANTHER" id="PTHR13947:SF37">
    <property type="entry name" value="LD18367P"/>
    <property type="match status" value="1"/>
</dbReference>
<dbReference type="InterPro" id="IPR016181">
    <property type="entry name" value="Acyl_CoA_acyltransferase"/>
</dbReference>
<dbReference type="Gene3D" id="3.40.630.30">
    <property type="match status" value="1"/>
</dbReference>